<evidence type="ECO:0000313" key="3">
    <source>
        <dbReference type="Proteomes" id="UP000565262"/>
    </source>
</evidence>
<feature type="signal peptide" evidence="1">
    <location>
        <begin position="1"/>
        <end position="25"/>
    </location>
</feature>
<dbReference type="RefSeq" id="WP_182809028.1">
    <property type="nucleotide sequence ID" value="NZ_JACJFM010000013.1"/>
</dbReference>
<protein>
    <submittedName>
        <fullName evidence="2">Uncharacterized protein</fullName>
    </submittedName>
</protein>
<evidence type="ECO:0000256" key="1">
    <source>
        <dbReference type="SAM" id="SignalP"/>
    </source>
</evidence>
<dbReference type="EMBL" id="JACJFM010000013">
    <property type="protein sequence ID" value="MBB1487244.1"/>
    <property type="molecule type" value="Genomic_DNA"/>
</dbReference>
<keyword evidence="3" id="KW-1185">Reference proteome</keyword>
<organism evidence="2 3">
    <name type="scientific">Oceanospirillum sediminis</name>
    <dbReference type="NCBI Taxonomy" id="2760088"/>
    <lineage>
        <taxon>Bacteria</taxon>
        <taxon>Pseudomonadati</taxon>
        <taxon>Pseudomonadota</taxon>
        <taxon>Gammaproteobacteria</taxon>
        <taxon>Oceanospirillales</taxon>
        <taxon>Oceanospirillaceae</taxon>
        <taxon>Oceanospirillum</taxon>
    </lineage>
</organism>
<feature type="chain" id="PRO_5032885841" evidence="1">
    <location>
        <begin position="26"/>
        <end position="229"/>
    </location>
</feature>
<accession>A0A839IRE7</accession>
<comment type="caution">
    <text evidence="2">The sequence shown here is derived from an EMBL/GenBank/DDBJ whole genome shotgun (WGS) entry which is preliminary data.</text>
</comment>
<dbReference type="AlphaFoldDB" id="A0A839IRE7"/>
<gene>
    <name evidence="2" type="ORF">H4O21_11550</name>
</gene>
<name>A0A839IRE7_9GAMM</name>
<keyword evidence="1" id="KW-0732">Signal</keyword>
<evidence type="ECO:0000313" key="2">
    <source>
        <dbReference type="EMBL" id="MBB1487244.1"/>
    </source>
</evidence>
<proteinExistence type="predicted"/>
<reference evidence="2 3" key="1">
    <citation type="submission" date="2020-08" db="EMBL/GenBank/DDBJ databases">
        <title>Oceanospirillum sp. nov. isolated from marine sediment.</title>
        <authorList>
            <person name="Ji X."/>
        </authorList>
    </citation>
    <scope>NUCLEOTIDE SEQUENCE [LARGE SCALE GENOMIC DNA]</scope>
    <source>
        <strain evidence="2 3">D5</strain>
    </source>
</reference>
<dbReference type="Proteomes" id="UP000565262">
    <property type="component" value="Unassembled WGS sequence"/>
</dbReference>
<sequence length="229" mass="24889">MKPYLMLSAAGITCLSFGMTANALAEAPVVNVATSYTVLEESPFYSNDTLIIPRISQADEPVAYQNVVLEKTERGDWQLKRATESHLLNVIDRADLIQVDAFPVQAYLKIIGSFTNGCGAVGDVVTEVSGNSINISVYSEPYEATLVACTMAMVPFNHVVPLPVYGLQAGEYQYSVNGTFSGSFTLDKDNVFEPEVYESYPEGVQVCTSGDTTCSARENQSYDQTIKGE</sequence>